<evidence type="ECO:0000313" key="2">
    <source>
        <dbReference type="EMBL" id="KAK6530002.1"/>
    </source>
</evidence>
<feature type="compositionally biased region" description="Basic residues" evidence="1">
    <location>
        <begin position="17"/>
        <end position="26"/>
    </location>
</feature>
<feature type="region of interest" description="Disordered" evidence="1">
    <location>
        <begin position="1"/>
        <end position="123"/>
    </location>
</feature>
<dbReference type="AlphaFoldDB" id="A0AAV9WZC4"/>
<organism evidence="2 3">
    <name type="scientific">Orbilia ellipsospora</name>
    <dbReference type="NCBI Taxonomy" id="2528407"/>
    <lineage>
        <taxon>Eukaryota</taxon>
        <taxon>Fungi</taxon>
        <taxon>Dikarya</taxon>
        <taxon>Ascomycota</taxon>
        <taxon>Pezizomycotina</taxon>
        <taxon>Orbiliomycetes</taxon>
        <taxon>Orbiliales</taxon>
        <taxon>Orbiliaceae</taxon>
        <taxon>Orbilia</taxon>
    </lineage>
</organism>
<name>A0AAV9WZC4_9PEZI</name>
<feature type="compositionally biased region" description="Low complexity" evidence="1">
    <location>
        <begin position="56"/>
        <end position="94"/>
    </location>
</feature>
<protein>
    <submittedName>
        <fullName evidence="2">Uncharacterized protein</fullName>
    </submittedName>
</protein>
<gene>
    <name evidence="2" type="ORF">TWF694_003378</name>
</gene>
<feature type="compositionally biased region" description="Low complexity" evidence="1">
    <location>
        <begin position="27"/>
        <end position="38"/>
    </location>
</feature>
<evidence type="ECO:0000256" key="1">
    <source>
        <dbReference type="SAM" id="MobiDB-lite"/>
    </source>
</evidence>
<comment type="caution">
    <text evidence="2">The sequence shown here is derived from an EMBL/GenBank/DDBJ whole genome shotgun (WGS) entry which is preliminary data.</text>
</comment>
<proteinExistence type="predicted"/>
<sequence length="167" mass="17706">MPPKKSSTRDSGTLKPRSSRINKSKSKSSISTSPATISVAKKPPPAMSTRSKAKPTARSTSESRSSSLSKKSATRTPRSRAPSSSKSRPSSSSSLRQRGKQHIANIINVPDTGPSALKGTTNGSSGNGFMGFGFVRNLFSRWGYSFGTSPAKKTTGRPASRTKRTTK</sequence>
<reference evidence="2 3" key="1">
    <citation type="submission" date="2019-10" db="EMBL/GenBank/DDBJ databases">
        <authorList>
            <person name="Palmer J.M."/>
        </authorList>
    </citation>
    <scope>NUCLEOTIDE SEQUENCE [LARGE SCALE GENOMIC DNA]</scope>
    <source>
        <strain evidence="2 3">TWF694</strain>
    </source>
</reference>
<evidence type="ECO:0000313" key="3">
    <source>
        <dbReference type="Proteomes" id="UP001365542"/>
    </source>
</evidence>
<accession>A0AAV9WZC4</accession>
<dbReference type="EMBL" id="JAVHJO010000013">
    <property type="protein sequence ID" value="KAK6530002.1"/>
    <property type="molecule type" value="Genomic_DNA"/>
</dbReference>
<dbReference type="Proteomes" id="UP001365542">
    <property type="component" value="Unassembled WGS sequence"/>
</dbReference>
<feature type="region of interest" description="Disordered" evidence="1">
    <location>
        <begin position="146"/>
        <end position="167"/>
    </location>
</feature>
<keyword evidence="3" id="KW-1185">Reference proteome</keyword>